<evidence type="ECO:0000256" key="2">
    <source>
        <dbReference type="SAM" id="Phobius"/>
    </source>
</evidence>
<keyword evidence="2" id="KW-0812">Transmembrane</keyword>
<name>A0ABR3EUX3_9AGAR</name>
<dbReference type="EMBL" id="JBAHYK010001801">
    <property type="protein sequence ID" value="KAL0566716.1"/>
    <property type="molecule type" value="Genomic_DNA"/>
</dbReference>
<organism evidence="4 5">
    <name type="scientific">Marasmius crinis-equi</name>
    <dbReference type="NCBI Taxonomy" id="585013"/>
    <lineage>
        <taxon>Eukaryota</taxon>
        <taxon>Fungi</taxon>
        <taxon>Dikarya</taxon>
        <taxon>Basidiomycota</taxon>
        <taxon>Agaricomycotina</taxon>
        <taxon>Agaricomycetes</taxon>
        <taxon>Agaricomycetidae</taxon>
        <taxon>Agaricales</taxon>
        <taxon>Marasmiineae</taxon>
        <taxon>Marasmiaceae</taxon>
        <taxon>Marasmius</taxon>
    </lineage>
</organism>
<feature type="compositionally biased region" description="Polar residues" evidence="1">
    <location>
        <begin position="13"/>
        <end position="37"/>
    </location>
</feature>
<dbReference type="Proteomes" id="UP001465976">
    <property type="component" value="Unassembled WGS sequence"/>
</dbReference>
<reference evidence="4 5" key="1">
    <citation type="submission" date="2024-02" db="EMBL/GenBank/DDBJ databases">
        <title>A draft genome for the cacao thread blight pathogen Marasmius crinis-equi.</title>
        <authorList>
            <person name="Cohen S.P."/>
            <person name="Baruah I.K."/>
            <person name="Amoako-Attah I."/>
            <person name="Bukari Y."/>
            <person name="Meinhardt L.W."/>
            <person name="Bailey B.A."/>
        </authorList>
    </citation>
    <scope>NUCLEOTIDE SEQUENCE [LARGE SCALE GENOMIC DNA]</scope>
    <source>
        <strain evidence="4 5">GH-76</strain>
    </source>
</reference>
<keyword evidence="2" id="KW-0472">Membrane</keyword>
<keyword evidence="5" id="KW-1185">Reference proteome</keyword>
<feature type="transmembrane region" description="Helical" evidence="2">
    <location>
        <begin position="278"/>
        <end position="304"/>
    </location>
</feature>
<dbReference type="InterPro" id="IPR045338">
    <property type="entry name" value="DUF6535"/>
</dbReference>
<feature type="region of interest" description="Disordered" evidence="1">
    <location>
        <begin position="1"/>
        <end position="95"/>
    </location>
</feature>
<evidence type="ECO:0000313" key="4">
    <source>
        <dbReference type="EMBL" id="KAL0566716.1"/>
    </source>
</evidence>
<feature type="transmembrane region" description="Helical" evidence="2">
    <location>
        <begin position="185"/>
        <end position="207"/>
    </location>
</feature>
<keyword evidence="2" id="KW-1133">Transmembrane helix</keyword>
<evidence type="ECO:0000256" key="1">
    <source>
        <dbReference type="SAM" id="MobiDB-lite"/>
    </source>
</evidence>
<sequence>MQLDAQNPLGDSYLNSSRTNTVTQANTDSNPDSNTGPPENYKAAEQTPLRNHSRAEIDTVKTYLAPSGPESPVNIDNSSETQSENGSQKELDAEESWDVVMKQVEKYDEEMTGSWVEDINTLLVFAGLLSAVVTAFTIESYRWLREDPADVTVALLTQISQQLTPQNSTSPTTQRQSFQPASSSIRINCFWFLSLILSLATSLFALLCKQWLHENQREAPTQKPEYSLALRQMRYDSLEKGKVTMIVGMLPVLVEFSLLFFFAGLLDLFWSLNIVPLIIVGCVLIGASVLLYFITTIIPGLTLARIFHRVFWSLLFDDSEHSQTYWSTWPYKSPQAWAFFRFIIPITSWPFSGTGKARVLQRMIQSLRAWSTSWPDIDSGLIELWQPAREDIDIHLWEGVKFTLRRFDHVPSLQPHLRTILGSIPPGIALPMGLPQYYRAYTWIESDSLTIDSFFPYTWENELSIELGIPSLSFREPPPDREFILRVITNHLKLDAWPERFDEFMEESRRISQENMPKRTRINFTPFFHIAERLWKENRGVELLDIYRNEWDTYSNFLARNPENILMNGDERYQLIASFARYINTHLDPAPSPPPPPPVVLTEEGLQTPPPPDVLLTKEGLDFLNFVHNQIVQHKLYDMVRYDRIVIFGVDPTSQIIANWVKAMEVVRQRIESREDYHFVEFPPSEAPANPDTQDPKATFGKFGELRNGIVTFIRNALTPRAGKTSNSPA</sequence>
<feature type="compositionally biased region" description="Polar residues" evidence="1">
    <location>
        <begin position="74"/>
        <end position="88"/>
    </location>
</feature>
<feature type="transmembrane region" description="Helical" evidence="2">
    <location>
        <begin position="243"/>
        <end position="266"/>
    </location>
</feature>
<protein>
    <recommendedName>
        <fullName evidence="3">DUF6535 domain-containing protein</fullName>
    </recommendedName>
</protein>
<evidence type="ECO:0000259" key="3">
    <source>
        <dbReference type="Pfam" id="PF20153"/>
    </source>
</evidence>
<accession>A0ABR3EUX3</accession>
<evidence type="ECO:0000313" key="5">
    <source>
        <dbReference type="Proteomes" id="UP001465976"/>
    </source>
</evidence>
<comment type="caution">
    <text evidence="4">The sequence shown here is derived from an EMBL/GenBank/DDBJ whole genome shotgun (WGS) entry which is preliminary data.</text>
</comment>
<proteinExistence type="predicted"/>
<feature type="domain" description="DUF6535" evidence="3">
    <location>
        <begin position="97"/>
        <end position="271"/>
    </location>
</feature>
<gene>
    <name evidence="4" type="ORF">V5O48_015288</name>
</gene>
<dbReference type="Pfam" id="PF20153">
    <property type="entry name" value="DUF6535"/>
    <property type="match status" value="1"/>
</dbReference>